<gene>
    <name evidence="4" type="primary">IDH1</name>
    <name evidence="4" type="ORF">CR513_60281</name>
</gene>
<feature type="non-terminal residue" evidence="4">
    <location>
        <position position="1"/>
    </location>
</feature>
<dbReference type="Pfam" id="PF00180">
    <property type="entry name" value="Iso_dh"/>
    <property type="match status" value="1"/>
</dbReference>
<protein>
    <submittedName>
        <fullName evidence="4">Isocitrate dehydrogenase [NAD] regulatory subunit 1, mitochondrial</fullName>
    </submittedName>
</protein>
<dbReference type="Proteomes" id="UP000257109">
    <property type="component" value="Unassembled WGS sequence"/>
</dbReference>
<organism evidence="4 5">
    <name type="scientific">Mucuna pruriens</name>
    <name type="common">Velvet bean</name>
    <name type="synonym">Dolichos pruriens</name>
    <dbReference type="NCBI Taxonomy" id="157652"/>
    <lineage>
        <taxon>Eukaryota</taxon>
        <taxon>Viridiplantae</taxon>
        <taxon>Streptophyta</taxon>
        <taxon>Embryophyta</taxon>
        <taxon>Tracheophyta</taxon>
        <taxon>Spermatophyta</taxon>
        <taxon>Magnoliopsida</taxon>
        <taxon>eudicotyledons</taxon>
        <taxon>Gunneridae</taxon>
        <taxon>Pentapetalae</taxon>
        <taxon>rosids</taxon>
        <taxon>fabids</taxon>
        <taxon>Fabales</taxon>
        <taxon>Fabaceae</taxon>
        <taxon>Papilionoideae</taxon>
        <taxon>50 kb inversion clade</taxon>
        <taxon>NPAAA clade</taxon>
        <taxon>indigoferoid/millettioid clade</taxon>
        <taxon>Phaseoleae</taxon>
        <taxon>Mucuna</taxon>
    </lineage>
</organism>
<feature type="domain" description="Isopropylmalate dehydrogenase-like" evidence="3">
    <location>
        <begin position="74"/>
        <end position="152"/>
    </location>
</feature>
<evidence type="ECO:0000259" key="3">
    <source>
        <dbReference type="Pfam" id="PF00180"/>
    </source>
</evidence>
<proteinExistence type="inferred from homology"/>
<dbReference type="STRING" id="157652.A0A371E610"/>
<dbReference type="GO" id="GO:0004449">
    <property type="term" value="F:isocitrate dehydrogenase (NAD+) activity"/>
    <property type="evidence" value="ECO:0007669"/>
    <property type="project" value="TreeGrafter"/>
</dbReference>
<dbReference type="PANTHER" id="PTHR11835">
    <property type="entry name" value="DECARBOXYLATING DEHYDROGENASES-ISOCITRATE, ISOPROPYLMALATE, TARTRATE"/>
    <property type="match status" value="1"/>
</dbReference>
<dbReference type="AlphaFoldDB" id="A0A371E610"/>
<comment type="similarity">
    <text evidence="1">Belongs to the isocitrate and isopropylmalate dehydrogenases family.</text>
</comment>
<name>A0A371E610_MUCPR</name>
<accession>A0A371E610</accession>
<dbReference type="EMBL" id="QJKJ01016112">
    <property type="protein sequence ID" value="RDX61482.1"/>
    <property type="molecule type" value="Genomic_DNA"/>
</dbReference>
<reference evidence="4" key="1">
    <citation type="submission" date="2018-05" db="EMBL/GenBank/DDBJ databases">
        <title>Draft genome of Mucuna pruriens seed.</title>
        <authorList>
            <person name="Nnadi N.E."/>
            <person name="Vos R."/>
            <person name="Hasami M.H."/>
            <person name="Devisetty U.K."/>
            <person name="Aguiy J.C."/>
        </authorList>
    </citation>
    <scope>NUCLEOTIDE SEQUENCE [LARGE SCALE GENOMIC DNA]</scope>
    <source>
        <strain evidence="4">JCA_2017</strain>
    </source>
</reference>
<dbReference type="GO" id="GO:0006102">
    <property type="term" value="P:isocitrate metabolic process"/>
    <property type="evidence" value="ECO:0007669"/>
    <property type="project" value="TreeGrafter"/>
</dbReference>
<keyword evidence="5" id="KW-1185">Reference proteome</keyword>
<dbReference type="OrthoDB" id="10261637at2759"/>
<keyword evidence="2" id="KW-0816">Tricarboxylic acid cycle</keyword>
<comment type="caution">
    <text evidence="4">The sequence shown here is derived from an EMBL/GenBank/DDBJ whole genome shotgun (WGS) entry which is preliminary data.</text>
</comment>
<evidence type="ECO:0000256" key="2">
    <source>
        <dbReference type="ARBA" id="ARBA00022532"/>
    </source>
</evidence>
<dbReference type="GO" id="GO:0006099">
    <property type="term" value="P:tricarboxylic acid cycle"/>
    <property type="evidence" value="ECO:0007669"/>
    <property type="project" value="UniProtKB-KW"/>
</dbReference>
<dbReference type="PANTHER" id="PTHR11835:SF42">
    <property type="entry name" value="ISOCITRATE DEHYDROGENASE [NAD] SUBUNIT BETA, MITOCHONDRIAL"/>
    <property type="match status" value="1"/>
</dbReference>
<dbReference type="SUPFAM" id="SSF53659">
    <property type="entry name" value="Isocitrate/Isopropylmalate dehydrogenase-like"/>
    <property type="match status" value="1"/>
</dbReference>
<evidence type="ECO:0000256" key="1">
    <source>
        <dbReference type="ARBA" id="ARBA00007769"/>
    </source>
</evidence>
<evidence type="ECO:0000313" key="5">
    <source>
        <dbReference type="Proteomes" id="UP000257109"/>
    </source>
</evidence>
<evidence type="ECO:0000313" key="4">
    <source>
        <dbReference type="EMBL" id="RDX61482.1"/>
    </source>
</evidence>
<dbReference type="GO" id="GO:0005739">
    <property type="term" value="C:mitochondrion"/>
    <property type="evidence" value="ECO:0007669"/>
    <property type="project" value="TreeGrafter"/>
</dbReference>
<sequence length="169" mass="18821">MLRPTIAQPFVAFYILDHANQINLSFWYCSWDTQGREHELRMRRGEIAYLILGDGGNARVDVLREVRGARRHEVVLAKVLDSIEKNKVCLKGGLATPMGDGACSLDVQPRKELDLYASLVKRFPGLPTCHDNVDIVVIRENTEGEYSGLEHEVLVPDVDGGALHPTTSP</sequence>
<dbReference type="Gene3D" id="3.40.718.10">
    <property type="entry name" value="Isopropylmalate Dehydrogenase"/>
    <property type="match status" value="1"/>
</dbReference>
<dbReference type="InterPro" id="IPR024084">
    <property type="entry name" value="IsoPropMal-DH-like_dom"/>
</dbReference>